<dbReference type="Proteomes" id="UP000756860">
    <property type="component" value="Unassembled WGS sequence"/>
</dbReference>
<comment type="caution">
    <text evidence="4">The sequence shown here is derived from an EMBL/GenBank/DDBJ whole genome shotgun (WGS) entry which is preliminary data.</text>
</comment>
<feature type="domain" description="DUF4124" evidence="3">
    <location>
        <begin position="16"/>
        <end position="51"/>
    </location>
</feature>
<dbReference type="Gene3D" id="1.10.287.1490">
    <property type="match status" value="1"/>
</dbReference>
<evidence type="ECO:0000313" key="5">
    <source>
        <dbReference type="Proteomes" id="UP000756860"/>
    </source>
</evidence>
<keyword evidence="5" id="KW-1185">Reference proteome</keyword>
<evidence type="ECO:0000259" key="3">
    <source>
        <dbReference type="Pfam" id="PF13511"/>
    </source>
</evidence>
<evidence type="ECO:0000313" key="4">
    <source>
        <dbReference type="EMBL" id="MBT0654039.1"/>
    </source>
</evidence>
<feature type="coiled-coil region" evidence="1">
    <location>
        <begin position="109"/>
        <end position="169"/>
    </location>
</feature>
<protein>
    <submittedName>
        <fullName evidence="4">DUF4124 domain-containing protein</fullName>
    </submittedName>
</protein>
<dbReference type="EMBL" id="JAHCVK010000007">
    <property type="protein sequence ID" value="MBT0654039.1"/>
    <property type="molecule type" value="Genomic_DNA"/>
</dbReference>
<keyword evidence="1" id="KW-0175">Coiled coil</keyword>
<accession>A0ABS5SF97</accession>
<evidence type="ECO:0000256" key="2">
    <source>
        <dbReference type="SAM" id="MobiDB-lite"/>
    </source>
</evidence>
<reference evidence="4 5" key="1">
    <citation type="submission" date="2021-05" db="EMBL/GenBank/DDBJ databases">
        <title>The draft genome of Geobacter luticola JCM 17780.</title>
        <authorList>
            <person name="Xu Z."/>
            <person name="Masuda Y."/>
            <person name="Itoh H."/>
            <person name="Senoo K."/>
        </authorList>
    </citation>
    <scope>NUCLEOTIDE SEQUENCE [LARGE SCALE GENOMIC DNA]</scope>
    <source>
        <strain evidence="4 5">JCM 17780</strain>
    </source>
</reference>
<name>A0ABS5SF97_9BACT</name>
<dbReference type="InterPro" id="IPR025392">
    <property type="entry name" value="DUF4124"/>
</dbReference>
<sequence length="181" mass="20228">MLRISLVLIIAAMGVAGPSWGETYEWTDSKGVVNFTDDLDKVPAKYRTKVRERESIRSEEGAVPSSGGLEPLIQQTGKTPPPSSPSVMVYGGHGQGWWRGQYASLRQGIKAIESSLAEKRDKLAELKRKRIIYQRTRDRVAYNQLEAEIKSDEAQLKEVQDRLSALDDEAGKAGVPQDWRQ</sequence>
<feature type="region of interest" description="Disordered" evidence="2">
    <location>
        <begin position="52"/>
        <end position="85"/>
    </location>
</feature>
<proteinExistence type="predicted"/>
<dbReference type="Pfam" id="PF13511">
    <property type="entry name" value="DUF4124"/>
    <property type="match status" value="1"/>
</dbReference>
<evidence type="ECO:0000256" key="1">
    <source>
        <dbReference type="SAM" id="Coils"/>
    </source>
</evidence>
<gene>
    <name evidence="4" type="ORF">KI810_13295</name>
</gene>
<organism evidence="4 5">
    <name type="scientific">Geomobilimonas luticola</name>
    <dbReference type="NCBI Taxonomy" id="1114878"/>
    <lineage>
        <taxon>Bacteria</taxon>
        <taxon>Pseudomonadati</taxon>
        <taxon>Thermodesulfobacteriota</taxon>
        <taxon>Desulfuromonadia</taxon>
        <taxon>Geobacterales</taxon>
        <taxon>Geobacteraceae</taxon>
        <taxon>Geomobilimonas</taxon>
    </lineage>
</organism>
<dbReference type="RefSeq" id="WP_214176050.1">
    <property type="nucleotide sequence ID" value="NZ_JAHCVK010000007.1"/>
</dbReference>